<dbReference type="EMBL" id="FQVE01000008">
    <property type="protein sequence ID" value="SHG83774.1"/>
    <property type="molecule type" value="Genomic_DNA"/>
</dbReference>
<evidence type="ECO:0000313" key="1">
    <source>
        <dbReference type="EMBL" id="SHG83774.1"/>
    </source>
</evidence>
<organism evidence="1 2">
    <name type="scientific">Chryseobacterium vrystaatense</name>
    <dbReference type="NCBI Taxonomy" id="307480"/>
    <lineage>
        <taxon>Bacteria</taxon>
        <taxon>Pseudomonadati</taxon>
        <taxon>Bacteroidota</taxon>
        <taxon>Flavobacteriia</taxon>
        <taxon>Flavobacteriales</taxon>
        <taxon>Weeksellaceae</taxon>
        <taxon>Chryseobacterium group</taxon>
        <taxon>Chryseobacterium</taxon>
    </lineage>
</organism>
<accession>A0A1M5N2H9</accession>
<sequence>MFNKKVTMTVKRLKGNNDNMIKQQKFEENKISNLKTNVLTVSAY</sequence>
<gene>
    <name evidence="1" type="ORF">SAMN02787073_4925</name>
</gene>
<protein>
    <submittedName>
        <fullName evidence="1">Uncharacterized protein</fullName>
    </submittedName>
</protein>
<dbReference type="Proteomes" id="UP000184108">
    <property type="component" value="Unassembled WGS sequence"/>
</dbReference>
<dbReference type="AlphaFoldDB" id="A0A1M5N2H9"/>
<name>A0A1M5N2H9_9FLAO</name>
<reference evidence="2" key="1">
    <citation type="submission" date="2016-11" db="EMBL/GenBank/DDBJ databases">
        <authorList>
            <person name="Varghese N."/>
            <person name="Submissions S."/>
        </authorList>
    </citation>
    <scope>NUCLEOTIDE SEQUENCE [LARGE SCALE GENOMIC DNA]</scope>
    <source>
        <strain evidence="2">YR203</strain>
    </source>
</reference>
<evidence type="ECO:0000313" key="2">
    <source>
        <dbReference type="Proteomes" id="UP000184108"/>
    </source>
</evidence>
<proteinExistence type="predicted"/>